<organism evidence="8 9">
    <name type="scientific">Geojedonia litorea</name>
    <dbReference type="NCBI Taxonomy" id="1268269"/>
    <lineage>
        <taxon>Bacteria</taxon>
        <taxon>Pseudomonadati</taxon>
        <taxon>Bacteroidota</taxon>
        <taxon>Flavobacteriia</taxon>
        <taxon>Flavobacteriales</taxon>
        <taxon>Flavobacteriaceae</taxon>
        <taxon>Geojedonia</taxon>
    </lineage>
</organism>
<dbReference type="PROSITE" id="PS50880">
    <property type="entry name" value="TOPRIM"/>
    <property type="match status" value="1"/>
</dbReference>
<dbReference type="PANTHER" id="PTHR45866">
    <property type="entry name" value="DNA GYRASE/TOPOISOMERASE SUBUNIT B"/>
    <property type="match status" value="1"/>
</dbReference>
<dbReference type="PRINTS" id="PR01159">
    <property type="entry name" value="DNAGYRASEB"/>
</dbReference>
<dbReference type="InterPro" id="IPR000565">
    <property type="entry name" value="Topo_IIA_B"/>
</dbReference>
<dbReference type="GO" id="GO:0003918">
    <property type="term" value="F:DNA topoisomerase type II (double strand cut, ATP-hydrolyzing) activity"/>
    <property type="evidence" value="ECO:0007669"/>
    <property type="project" value="UniProtKB-EC"/>
</dbReference>
<evidence type="ECO:0000313" key="9">
    <source>
        <dbReference type="Proteomes" id="UP001595953"/>
    </source>
</evidence>
<evidence type="ECO:0000259" key="7">
    <source>
        <dbReference type="PROSITE" id="PS50880"/>
    </source>
</evidence>
<dbReference type="InterPro" id="IPR013760">
    <property type="entry name" value="Topo_IIA-like_dom_sf"/>
</dbReference>
<dbReference type="SMART" id="SM00433">
    <property type="entry name" value="TOP2c"/>
    <property type="match status" value="1"/>
</dbReference>
<dbReference type="SUPFAM" id="SSF56719">
    <property type="entry name" value="Type II DNA topoisomerase"/>
    <property type="match status" value="1"/>
</dbReference>
<keyword evidence="4" id="KW-0799">Topoisomerase</keyword>
<evidence type="ECO:0000313" key="8">
    <source>
        <dbReference type="EMBL" id="MFC4721948.1"/>
    </source>
</evidence>
<dbReference type="PROSITE" id="PS00177">
    <property type="entry name" value="TOPOISOMERASE_II"/>
    <property type="match status" value="1"/>
</dbReference>
<protein>
    <recommendedName>
        <fullName evidence="3">DNA topoisomerase (ATP-hydrolyzing)</fullName>
        <ecNumber evidence="3">5.6.2.2</ecNumber>
    </recommendedName>
</protein>
<dbReference type="SMART" id="SM00387">
    <property type="entry name" value="HATPase_c"/>
    <property type="match status" value="1"/>
</dbReference>
<dbReference type="CDD" id="cd00822">
    <property type="entry name" value="TopoII_Trans_DNA_gyrase"/>
    <property type="match status" value="1"/>
</dbReference>
<evidence type="ECO:0000256" key="2">
    <source>
        <dbReference type="ARBA" id="ARBA00001946"/>
    </source>
</evidence>
<sequence>MSQETHYTEDNIRSLDWKEHIRMRPGMYIGKLGDGSSPDDGIYILLKEVLDNSIDEYVMGAGKTIEVSIQGNKVIVRDYGRGIPLGKVVDVVSKMNTGGKYDSKAFKKSVGLNGVGTKAVNALSSFFRVESTRDNKSASAEFEQGNLTSQDLLDDTSRRKGTKVSFIPDDTIFKNYKYRSEYVVKMLKNYVYLNPGLTIVYNGEKYYSEHGLKDLLSENINDSDMLYPIIHLRGDDIEVALTHSKTQYSEEYHSFVNGQNTTQGGTHLSAYREALVKTLREFYGKNYEASDIRKSVVTAVSIKVMEPVFESQTKTKLGSTDMGGKLPTVRTYVNDFLKTHLDNYLHKNPETAEKIQRKILQAERERKELSGIRKLAKDRAKKASLHNKKLRDCRIHFGDTKSERNLETTLFITEGDSASGSITKSRDVNTQAVFSLKGKPLNCYGLSKKVVYENEEFNLLQAALNIEESLEDLRYNNVVIATDADVDGMHIRLLLITFFLQFFPEVIKEGHLYILQTPLFRVRNKKKTIYCYSDEERRNAIEELKPKPEITRFKGLGEISPDEFVHFIGEDIRLDPVMLDKDMSIEELLEFYMGKNTPDRQEFIINNLKVELDLVEEANAD</sequence>
<dbReference type="InterPro" id="IPR006171">
    <property type="entry name" value="TOPRIM_dom"/>
</dbReference>
<dbReference type="InterPro" id="IPR036890">
    <property type="entry name" value="HATPase_C_sf"/>
</dbReference>
<dbReference type="InterPro" id="IPR013506">
    <property type="entry name" value="Topo_IIA_bsu_dom2"/>
</dbReference>
<proteinExistence type="predicted"/>
<dbReference type="Pfam" id="PF02518">
    <property type="entry name" value="HATPase_c"/>
    <property type="match status" value="1"/>
</dbReference>
<comment type="catalytic activity">
    <reaction evidence="1">
        <text>ATP-dependent breakage, passage and rejoining of double-stranded DNA.</text>
        <dbReference type="EC" id="5.6.2.2"/>
    </reaction>
</comment>
<dbReference type="Pfam" id="PF00204">
    <property type="entry name" value="DNA_gyraseB"/>
    <property type="match status" value="1"/>
</dbReference>
<evidence type="ECO:0000256" key="4">
    <source>
        <dbReference type="ARBA" id="ARBA00023029"/>
    </source>
</evidence>
<evidence type="ECO:0000256" key="6">
    <source>
        <dbReference type="ARBA" id="ARBA00023235"/>
    </source>
</evidence>
<dbReference type="InterPro" id="IPR020568">
    <property type="entry name" value="Ribosomal_Su5_D2-typ_SF"/>
</dbReference>
<dbReference type="Gene3D" id="3.40.50.670">
    <property type="match status" value="1"/>
</dbReference>
<dbReference type="SUPFAM" id="SSF55874">
    <property type="entry name" value="ATPase domain of HSP90 chaperone/DNA topoisomerase II/histidine kinase"/>
    <property type="match status" value="1"/>
</dbReference>
<reference evidence="9" key="1">
    <citation type="journal article" date="2019" name="Int. J. Syst. Evol. Microbiol.">
        <title>The Global Catalogue of Microorganisms (GCM) 10K type strain sequencing project: providing services to taxonomists for standard genome sequencing and annotation.</title>
        <authorList>
            <consortium name="The Broad Institute Genomics Platform"/>
            <consortium name="The Broad Institute Genome Sequencing Center for Infectious Disease"/>
            <person name="Wu L."/>
            <person name="Ma J."/>
        </authorList>
    </citation>
    <scope>NUCLEOTIDE SEQUENCE [LARGE SCALE GENOMIC DNA]</scope>
    <source>
        <strain evidence="9">CCUG 63682</strain>
    </source>
</reference>
<dbReference type="PRINTS" id="PR00418">
    <property type="entry name" value="TPI2FAMILY"/>
</dbReference>
<dbReference type="InterPro" id="IPR018522">
    <property type="entry name" value="TopoIIA_CS"/>
</dbReference>
<dbReference type="Gene3D" id="3.30.565.10">
    <property type="entry name" value="Histidine kinase-like ATPase, C-terminal domain"/>
    <property type="match status" value="1"/>
</dbReference>
<feature type="domain" description="Toprim" evidence="7">
    <location>
        <begin position="408"/>
        <end position="514"/>
    </location>
</feature>
<name>A0ABV9N545_9FLAO</name>
<evidence type="ECO:0000256" key="5">
    <source>
        <dbReference type="ARBA" id="ARBA00023125"/>
    </source>
</evidence>
<evidence type="ECO:0000256" key="3">
    <source>
        <dbReference type="ARBA" id="ARBA00012895"/>
    </source>
</evidence>
<evidence type="ECO:0000256" key="1">
    <source>
        <dbReference type="ARBA" id="ARBA00000185"/>
    </source>
</evidence>
<dbReference type="SUPFAM" id="SSF54211">
    <property type="entry name" value="Ribosomal protein S5 domain 2-like"/>
    <property type="match status" value="1"/>
</dbReference>
<dbReference type="EC" id="5.6.2.2" evidence="3"/>
<keyword evidence="5" id="KW-0238">DNA-binding</keyword>
<dbReference type="Gene3D" id="3.30.230.10">
    <property type="match status" value="1"/>
</dbReference>
<comment type="cofactor">
    <cofactor evidence="2">
        <name>Mg(2+)</name>
        <dbReference type="ChEBI" id="CHEBI:18420"/>
    </cofactor>
</comment>
<keyword evidence="9" id="KW-1185">Reference proteome</keyword>
<dbReference type="Pfam" id="PF01751">
    <property type="entry name" value="Toprim"/>
    <property type="match status" value="1"/>
</dbReference>
<dbReference type="InterPro" id="IPR003594">
    <property type="entry name" value="HATPase_dom"/>
</dbReference>
<dbReference type="RefSeq" id="WP_387962046.1">
    <property type="nucleotide sequence ID" value="NZ_JBHSGP010000012.1"/>
</dbReference>
<dbReference type="CDD" id="cd01030">
    <property type="entry name" value="TOPRIM_TopoIIA_like"/>
    <property type="match status" value="1"/>
</dbReference>
<dbReference type="Proteomes" id="UP001595953">
    <property type="component" value="Unassembled WGS sequence"/>
</dbReference>
<dbReference type="EMBL" id="JBHSGP010000012">
    <property type="protein sequence ID" value="MFC4721948.1"/>
    <property type="molecule type" value="Genomic_DNA"/>
</dbReference>
<accession>A0ABV9N545</accession>
<dbReference type="PANTHER" id="PTHR45866:SF2">
    <property type="entry name" value="DNA TOPOISOMERASE (ATP-HYDROLYZING)"/>
    <property type="match status" value="1"/>
</dbReference>
<dbReference type="InterPro" id="IPR014721">
    <property type="entry name" value="Ribsml_uS5_D2-typ_fold_subgr"/>
</dbReference>
<gene>
    <name evidence="8" type="ORF">ACFO5O_06430</name>
</gene>
<keyword evidence="6 8" id="KW-0413">Isomerase</keyword>
<dbReference type="InterPro" id="IPR013759">
    <property type="entry name" value="Topo_IIA_B_C"/>
</dbReference>
<comment type="caution">
    <text evidence="8">The sequence shown here is derived from an EMBL/GenBank/DDBJ whole genome shotgun (WGS) entry which is preliminary data.</text>
</comment>
<dbReference type="InterPro" id="IPR001241">
    <property type="entry name" value="Topo_IIA"/>
</dbReference>